<reference evidence="2" key="2">
    <citation type="submission" date="2013-04" db="UniProtKB">
        <authorList>
            <consortium name="EnsemblPlants"/>
        </authorList>
    </citation>
    <scope>IDENTIFICATION</scope>
</reference>
<name>J3MDY6_ORYBR</name>
<dbReference type="HOGENOM" id="CLU_015101_16_1_1"/>
<protein>
    <recommendedName>
        <fullName evidence="4">SGNH hydrolase-type esterase domain-containing protein</fullName>
    </recommendedName>
</protein>
<dbReference type="PANTHER" id="PTHR45642">
    <property type="entry name" value="GDSL ESTERASE/LIPASE EXL3"/>
    <property type="match status" value="1"/>
</dbReference>
<evidence type="ECO:0008006" key="4">
    <source>
        <dbReference type="Google" id="ProtNLM"/>
    </source>
</evidence>
<reference evidence="2" key="1">
    <citation type="journal article" date="2013" name="Nat. Commun.">
        <title>Whole-genome sequencing of Oryza brachyantha reveals mechanisms underlying Oryza genome evolution.</title>
        <authorList>
            <person name="Chen J."/>
            <person name="Huang Q."/>
            <person name="Gao D."/>
            <person name="Wang J."/>
            <person name="Lang Y."/>
            <person name="Liu T."/>
            <person name="Li B."/>
            <person name="Bai Z."/>
            <person name="Luis Goicoechea J."/>
            <person name="Liang C."/>
            <person name="Chen C."/>
            <person name="Zhang W."/>
            <person name="Sun S."/>
            <person name="Liao Y."/>
            <person name="Zhang X."/>
            <person name="Yang L."/>
            <person name="Song C."/>
            <person name="Wang M."/>
            <person name="Shi J."/>
            <person name="Liu G."/>
            <person name="Liu J."/>
            <person name="Zhou H."/>
            <person name="Zhou W."/>
            <person name="Yu Q."/>
            <person name="An N."/>
            <person name="Chen Y."/>
            <person name="Cai Q."/>
            <person name="Wang B."/>
            <person name="Liu B."/>
            <person name="Min J."/>
            <person name="Huang Y."/>
            <person name="Wu H."/>
            <person name="Li Z."/>
            <person name="Zhang Y."/>
            <person name="Yin Y."/>
            <person name="Song W."/>
            <person name="Jiang J."/>
            <person name="Jackson S.A."/>
            <person name="Wing R.A."/>
            <person name="Wang J."/>
            <person name="Chen M."/>
        </authorList>
    </citation>
    <scope>NUCLEOTIDE SEQUENCE [LARGE SCALE GENOMIC DNA]</scope>
    <source>
        <strain evidence="2">cv. IRGC 101232</strain>
    </source>
</reference>
<evidence type="ECO:0000313" key="2">
    <source>
        <dbReference type="EnsemblPlants" id="OB06G22300.1"/>
    </source>
</evidence>
<proteinExistence type="inferred from homology"/>
<evidence type="ECO:0000313" key="3">
    <source>
        <dbReference type="Proteomes" id="UP000006038"/>
    </source>
</evidence>
<dbReference type="InterPro" id="IPR036514">
    <property type="entry name" value="SGNH_hydro_sf"/>
</dbReference>
<dbReference type="OMA" id="MCEDASK"/>
<dbReference type="STRING" id="4533.J3MDY6"/>
<accession>J3MDY6</accession>
<dbReference type="Gramene" id="OB06G22300.1">
    <property type="protein sequence ID" value="OB06G22300.1"/>
    <property type="gene ID" value="OB06G22300"/>
</dbReference>
<sequence length="173" mass="19496">MSSTQQLQLFEAYKEKLVKTIGQEAAAQVITDSIYFTSMGGNDLANNYFLIPFKQHQYDLGSYVDFLVSSAVNFILKMNQIGAKKIGFFGMPPVGCSPSQIILGGHPSKECDPIRNQASELFNSRMKMEIDRLNAELKIHGLRLAYIDFYRYLLEPAQQPAFVWFQGGNRGVL</sequence>
<dbReference type="eggNOG" id="ENOG502QW19">
    <property type="taxonomic scope" value="Eukaryota"/>
</dbReference>
<dbReference type="PANTHER" id="PTHR45642:SF128">
    <property type="entry name" value="OS06G0351500 PROTEIN"/>
    <property type="match status" value="1"/>
</dbReference>
<dbReference type="Pfam" id="PF00657">
    <property type="entry name" value="Lipase_GDSL"/>
    <property type="match status" value="1"/>
</dbReference>
<dbReference type="InterPro" id="IPR050592">
    <property type="entry name" value="GDSL_lipolytic_enzyme"/>
</dbReference>
<keyword evidence="3" id="KW-1185">Reference proteome</keyword>
<dbReference type="Gene3D" id="3.40.50.1110">
    <property type="entry name" value="SGNH hydrolase"/>
    <property type="match status" value="1"/>
</dbReference>
<dbReference type="GO" id="GO:0016788">
    <property type="term" value="F:hydrolase activity, acting on ester bonds"/>
    <property type="evidence" value="ECO:0007669"/>
    <property type="project" value="InterPro"/>
</dbReference>
<organism evidence="2">
    <name type="scientific">Oryza brachyantha</name>
    <name type="common">malo sina</name>
    <dbReference type="NCBI Taxonomy" id="4533"/>
    <lineage>
        <taxon>Eukaryota</taxon>
        <taxon>Viridiplantae</taxon>
        <taxon>Streptophyta</taxon>
        <taxon>Embryophyta</taxon>
        <taxon>Tracheophyta</taxon>
        <taxon>Spermatophyta</taxon>
        <taxon>Magnoliopsida</taxon>
        <taxon>Liliopsida</taxon>
        <taxon>Poales</taxon>
        <taxon>Poaceae</taxon>
        <taxon>BOP clade</taxon>
        <taxon>Oryzoideae</taxon>
        <taxon>Oryzeae</taxon>
        <taxon>Oryzinae</taxon>
        <taxon>Oryza</taxon>
    </lineage>
</organism>
<dbReference type="AlphaFoldDB" id="J3MDY6"/>
<evidence type="ECO:0000256" key="1">
    <source>
        <dbReference type="ARBA" id="ARBA00008668"/>
    </source>
</evidence>
<dbReference type="InterPro" id="IPR001087">
    <property type="entry name" value="GDSL"/>
</dbReference>
<dbReference type="EnsemblPlants" id="OB06G22300.1">
    <property type="protein sequence ID" value="OB06G22300.1"/>
    <property type="gene ID" value="OB06G22300"/>
</dbReference>
<dbReference type="Proteomes" id="UP000006038">
    <property type="component" value="Chromosome 6"/>
</dbReference>
<comment type="similarity">
    <text evidence="1">Belongs to the 'GDSL' lipolytic enzyme family.</text>
</comment>